<evidence type="ECO:0000313" key="1">
    <source>
        <dbReference type="EMBL" id="PNX68136.1"/>
    </source>
</evidence>
<dbReference type="AlphaFoldDB" id="A0A2K3KPE5"/>
<reference evidence="1 2" key="2">
    <citation type="journal article" date="2017" name="Front. Plant Sci.">
        <title>Gene Classification and Mining of Molecular Markers Useful in Red Clover (Trifolium pratense) Breeding.</title>
        <authorList>
            <person name="Istvanek J."/>
            <person name="Dluhosova J."/>
            <person name="Dluhos P."/>
            <person name="Patkova L."/>
            <person name="Nedelnik J."/>
            <person name="Repkova J."/>
        </authorList>
    </citation>
    <scope>NUCLEOTIDE SEQUENCE [LARGE SCALE GENOMIC DNA]</scope>
    <source>
        <strain evidence="2">cv. Tatra</strain>
        <tissue evidence="1">Young leaves</tissue>
    </source>
</reference>
<protein>
    <submittedName>
        <fullName evidence="1">Uncharacterized protein</fullName>
    </submittedName>
</protein>
<feature type="non-terminal residue" evidence="1">
    <location>
        <position position="29"/>
    </location>
</feature>
<sequence length="29" mass="3389">VLYDDGEVEVLNLDKEKWHIIEDDSVADE</sequence>
<organism evidence="1 2">
    <name type="scientific">Trifolium pratense</name>
    <name type="common">Red clover</name>
    <dbReference type="NCBI Taxonomy" id="57577"/>
    <lineage>
        <taxon>Eukaryota</taxon>
        <taxon>Viridiplantae</taxon>
        <taxon>Streptophyta</taxon>
        <taxon>Embryophyta</taxon>
        <taxon>Tracheophyta</taxon>
        <taxon>Spermatophyta</taxon>
        <taxon>Magnoliopsida</taxon>
        <taxon>eudicotyledons</taxon>
        <taxon>Gunneridae</taxon>
        <taxon>Pentapetalae</taxon>
        <taxon>rosids</taxon>
        <taxon>fabids</taxon>
        <taxon>Fabales</taxon>
        <taxon>Fabaceae</taxon>
        <taxon>Papilionoideae</taxon>
        <taxon>50 kb inversion clade</taxon>
        <taxon>NPAAA clade</taxon>
        <taxon>Hologalegina</taxon>
        <taxon>IRL clade</taxon>
        <taxon>Trifolieae</taxon>
        <taxon>Trifolium</taxon>
    </lineage>
</organism>
<dbReference type="Proteomes" id="UP000236291">
    <property type="component" value="Unassembled WGS sequence"/>
</dbReference>
<comment type="caution">
    <text evidence="1">The sequence shown here is derived from an EMBL/GenBank/DDBJ whole genome shotgun (WGS) entry which is preliminary data.</text>
</comment>
<reference evidence="1 2" key="1">
    <citation type="journal article" date="2014" name="Am. J. Bot.">
        <title>Genome assembly and annotation for red clover (Trifolium pratense; Fabaceae).</title>
        <authorList>
            <person name="Istvanek J."/>
            <person name="Jaros M."/>
            <person name="Krenek A."/>
            <person name="Repkova J."/>
        </authorList>
    </citation>
    <scope>NUCLEOTIDE SEQUENCE [LARGE SCALE GENOMIC DNA]</scope>
    <source>
        <strain evidence="2">cv. Tatra</strain>
        <tissue evidence="1">Young leaves</tissue>
    </source>
</reference>
<dbReference type="EMBL" id="ASHM01222622">
    <property type="protein sequence ID" value="PNX68136.1"/>
    <property type="molecule type" value="Genomic_DNA"/>
</dbReference>
<name>A0A2K3KPE5_TRIPR</name>
<gene>
    <name evidence="1" type="ORF">L195_g063842</name>
</gene>
<accession>A0A2K3KPE5</accession>
<feature type="non-terminal residue" evidence="1">
    <location>
        <position position="1"/>
    </location>
</feature>
<proteinExistence type="predicted"/>
<evidence type="ECO:0000313" key="2">
    <source>
        <dbReference type="Proteomes" id="UP000236291"/>
    </source>
</evidence>